<proteinExistence type="predicted"/>
<protein>
    <submittedName>
        <fullName evidence="2">Uncharacterized protein</fullName>
    </submittedName>
</protein>
<evidence type="ECO:0000256" key="1">
    <source>
        <dbReference type="SAM" id="Phobius"/>
    </source>
</evidence>
<sequence length="112" mass="13031">MNIRYFFIAGAITSGLALALQESDRIVNQEKDLIITPYNADEVYKNDLHDIEPISGKFDTLNIIITPSNNDMKESETGDLYKTRKKLLYALTEFLYYFIIFCIKMFYARNIV</sequence>
<keyword evidence="1" id="KW-1133">Transmembrane helix</keyword>
<organism evidence="2 3">
    <name type="scientific">Bartonella harrusi</name>
    <dbReference type="NCBI Taxonomy" id="2961895"/>
    <lineage>
        <taxon>Bacteria</taxon>
        <taxon>Pseudomonadati</taxon>
        <taxon>Pseudomonadota</taxon>
        <taxon>Alphaproteobacteria</taxon>
        <taxon>Hyphomicrobiales</taxon>
        <taxon>Bartonellaceae</taxon>
        <taxon>Bartonella</taxon>
    </lineage>
</organism>
<keyword evidence="1" id="KW-0812">Transmembrane</keyword>
<dbReference type="RefSeq" id="WP_254770084.1">
    <property type="nucleotide sequence ID" value="NZ_CP101114.1"/>
</dbReference>
<dbReference type="Proteomes" id="UP001059475">
    <property type="component" value="Chromosome"/>
</dbReference>
<reference evidence="2" key="1">
    <citation type="submission" date="2022-07" db="EMBL/GenBank/DDBJ databases">
        <title>First report of Bartonella spp. in marsupials in Brazil, with a description of Bartonella harrusi sp. nov. and new proposal for taxonomic reclassification of species of the genus Bartonella.</title>
        <authorList>
            <person name="Amaral R.B."/>
        </authorList>
    </citation>
    <scope>NUCLEOTIDE SEQUENCE</scope>
    <source>
        <strain evidence="2">117A</strain>
    </source>
</reference>
<evidence type="ECO:0000313" key="3">
    <source>
        <dbReference type="Proteomes" id="UP001059475"/>
    </source>
</evidence>
<keyword evidence="1" id="KW-0472">Membrane</keyword>
<evidence type="ECO:0000313" key="2">
    <source>
        <dbReference type="EMBL" id="UTO28175.1"/>
    </source>
</evidence>
<keyword evidence="3" id="KW-1185">Reference proteome</keyword>
<feature type="transmembrane region" description="Helical" evidence="1">
    <location>
        <begin position="87"/>
        <end position="107"/>
    </location>
</feature>
<accession>A0ABY5EVZ8</accession>
<gene>
    <name evidence="2" type="ORF">NMK50_08375</name>
</gene>
<name>A0ABY5EVZ8_9HYPH</name>
<dbReference type="EMBL" id="CP101114">
    <property type="protein sequence ID" value="UTO28175.1"/>
    <property type="molecule type" value="Genomic_DNA"/>
</dbReference>